<evidence type="ECO:0000256" key="10">
    <source>
        <dbReference type="RuleBase" id="RU365087"/>
    </source>
</evidence>
<evidence type="ECO:0000256" key="6">
    <source>
        <dbReference type="ARBA" id="ARBA00022927"/>
    </source>
</evidence>
<comment type="function">
    <text evidence="10">Involved in protein export. Participates in an early event of protein translocation.</text>
</comment>
<evidence type="ECO:0000313" key="13">
    <source>
        <dbReference type="Proteomes" id="UP000487757"/>
    </source>
</evidence>
<dbReference type="OrthoDB" id="1122493at2"/>
<keyword evidence="6 10" id="KW-0653">Protein transport</keyword>
<protein>
    <recommendedName>
        <fullName evidence="10">Protein-export membrane protein SecG</fullName>
    </recommendedName>
</protein>
<keyword evidence="3 10" id="KW-0813">Transport</keyword>
<dbReference type="NCBIfam" id="TIGR00810">
    <property type="entry name" value="secG"/>
    <property type="match status" value="1"/>
</dbReference>
<dbReference type="GO" id="GO:0015450">
    <property type="term" value="F:protein-transporting ATPase activity"/>
    <property type="evidence" value="ECO:0007669"/>
    <property type="project" value="UniProtKB-UniRule"/>
</dbReference>
<dbReference type="PANTHER" id="PTHR34182">
    <property type="entry name" value="PROTEIN-EXPORT MEMBRANE PROTEIN SECG"/>
    <property type="match status" value="1"/>
</dbReference>
<evidence type="ECO:0000256" key="9">
    <source>
        <dbReference type="ARBA" id="ARBA00023136"/>
    </source>
</evidence>
<keyword evidence="5 10" id="KW-0812">Transmembrane</keyword>
<evidence type="ECO:0000256" key="1">
    <source>
        <dbReference type="ARBA" id="ARBA00004651"/>
    </source>
</evidence>
<comment type="caution">
    <text evidence="10">Lacks conserved residue(s) required for the propagation of feature annotation.</text>
</comment>
<keyword evidence="13" id="KW-1185">Reference proteome</keyword>
<keyword evidence="4 10" id="KW-1003">Cell membrane</keyword>
<evidence type="ECO:0000256" key="2">
    <source>
        <dbReference type="ARBA" id="ARBA00008445"/>
    </source>
</evidence>
<dbReference type="Proteomes" id="UP000487757">
    <property type="component" value="Unassembled WGS sequence"/>
</dbReference>
<dbReference type="PANTHER" id="PTHR34182:SF1">
    <property type="entry name" value="PROTEIN-EXPORT MEMBRANE PROTEIN SECG"/>
    <property type="match status" value="1"/>
</dbReference>
<keyword evidence="8 10" id="KW-0811">Translocation</keyword>
<accession>A0A7K0G1I8</accession>
<organism evidence="12 13">
    <name type="scientific">Pedobacter petrophilus</name>
    <dbReference type="NCBI Taxonomy" id="1908241"/>
    <lineage>
        <taxon>Bacteria</taxon>
        <taxon>Pseudomonadati</taxon>
        <taxon>Bacteroidota</taxon>
        <taxon>Sphingobacteriia</taxon>
        <taxon>Sphingobacteriales</taxon>
        <taxon>Sphingobacteriaceae</taxon>
        <taxon>Pedobacter</taxon>
    </lineage>
</organism>
<dbReference type="Pfam" id="PF03840">
    <property type="entry name" value="SecG"/>
    <property type="match status" value="1"/>
</dbReference>
<comment type="subcellular location">
    <subcellularLocation>
        <location evidence="1 10">Cell membrane</location>
        <topology evidence="1 10">Multi-pass membrane protein</topology>
    </subcellularLocation>
</comment>
<dbReference type="GO" id="GO:0065002">
    <property type="term" value="P:intracellular protein transmembrane transport"/>
    <property type="evidence" value="ECO:0007669"/>
    <property type="project" value="TreeGrafter"/>
</dbReference>
<evidence type="ECO:0000313" key="12">
    <source>
        <dbReference type="EMBL" id="MRX77698.1"/>
    </source>
</evidence>
<keyword evidence="9 10" id="KW-0472">Membrane</keyword>
<keyword evidence="7 10" id="KW-1133">Transmembrane helix</keyword>
<dbReference type="GO" id="GO:0043952">
    <property type="term" value="P:protein transport by the Sec complex"/>
    <property type="evidence" value="ECO:0007669"/>
    <property type="project" value="TreeGrafter"/>
</dbReference>
<evidence type="ECO:0000256" key="4">
    <source>
        <dbReference type="ARBA" id="ARBA00022475"/>
    </source>
</evidence>
<reference evidence="12 13" key="1">
    <citation type="submission" date="2019-11" db="EMBL/GenBank/DDBJ databases">
        <title>Pedobacter petrophilus genome.</title>
        <authorList>
            <person name="Feldbauer M.J."/>
            <person name="Newman J.D."/>
        </authorList>
    </citation>
    <scope>NUCLEOTIDE SEQUENCE [LARGE SCALE GENOMIC DNA]</scope>
    <source>
        <strain evidence="12 13">LMG 29686</strain>
    </source>
</reference>
<dbReference type="GO" id="GO:0009306">
    <property type="term" value="P:protein secretion"/>
    <property type="evidence" value="ECO:0007669"/>
    <property type="project" value="UniProtKB-UniRule"/>
</dbReference>
<dbReference type="EMBL" id="WKKH01000029">
    <property type="protein sequence ID" value="MRX77698.1"/>
    <property type="molecule type" value="Genomic_DNA"/>
</dbReference>
<sequence>MITFLIILLIVVCIALGLFVLIQNPKGGGLATGGGTSNMFGVQRTGDVLEKGSWILLTFIVVLTLAITTVAKSGGGATAVGKSSIQERLDKTPSPSPIGGNFNNNAPAKPADTTKK</sequence>
<name>A0A7K0G1I8_9SPHI</name>
<evidence type="ECO:0000256" key="11">
    <source>
        <dbReference type="SAM" id="MobiDB-lite"/>
    </source>
</evidence>
<proteinExistence type="inferred from homology"/>
<feature type="transmembrane region" description="Helical" evidence="10">
    <location>
        <begin position="55"/>
        <end position="81"/>
    </location>
</feature>
<dbReference type="GO" id="GO:0005886">
    <property type="term" value="C:plasma membrane"/>
    <property type="evidence" value="ECO:0007669"/>
    <property type="project" value="UniProtKB-SubCell"/>
</dbReference>
<evidence type="ECO:0000256" key="7">
    <source>
        <dbReference type="ARBA" id="ARBA00022989"/>
    </source>
</evidence>
<gene>
    <name evidence="12" type="primary">secG</name>
    <name evidence="12" type="ORF">GJU39_16540</name>
</gene>
<comment type="similarity">
    <text evidence="2 10">Belongs to the SecG family.</text>
</comment>
<comment type="caution">
    <text evidence="12">The sequence shown here is derived from an EMBL/GenBank/DDBJ whole genome shotgun (WGS) entry which is preliminary data.</text>
</comment>
<feature type="region of interest" description="Disordered" evidence="11">
    <location>
        <begin position="72"/>
        <end position="116"/>
    </location>
</feature>
<dbReference type="AlphaFoldDB" id="A0A7K0G1I8"/>
<dbReference type="InterPro" id="IPR004692">
    <property type="entry name" value="SecG"/>
</dbReference>
<evidence type="ECO:0000256" key="8">
    <source>
        <dbReference type="ARBA" id="ARBA00023010"/>
    </source>
</evidence>
<dbReference type="RefSeq" id="WP_154282106.1">
    <property type="nucleotide sequence ID" value="NZ_JBHUJQ010000001.1"/>
</dbReference>
<evidence type="ECO:0000256" key="3">
    <source>
        <dbReference type="ARBA" id="ARBA00022448"/>
    </source>
</evidence>
<evidence type="ECO:0000256" key="5">
    <source>
        <dbReference type="ARBA" id="ARBA00022692"/>
    </source>
</evidence>